<dbReference type="Proteomes" id="UP000197783">
    <property type="component" value="Unassembled WGS sequence"/>
</dbReference>
<dbReference type="AlphaFoldDB" id="A0A245ZEU1"/>
<comment type="caution">
    <text evidence="1">The sequence shown here is derived from an EMBL/GenBank/DDBJ whole genome shotgun (WGS) entry which is preliminary data.</text>
</comment>
<evidence type="ECO:0000313" key="2">
    <source>
        <dbReference type="Proteomes" id="UP000197783"/>
    </source>
</evidence>
<reference evidence="1 2" key="1">
    <citation type="submission" date="2017-03" db="EMBL/GenBank/DDBJ databases">
        <title>Genome sequence of Sphingomonas mucosissima DSM 17494.</title>
        <authorList>
            <person name="Poehlein A."/>
            <person name="Wuebbeler J.H."/>
            <person name="Steinbuechel A."/>
            <person name="Daniel R."/>
        </authorList>
    </citation>
    <scope>NUCLEOTIDE SEQUENCE [LARGE SCALE GENOMIC DNA]</scope>
    <source>
        <strain evidence="1 2">DSM 17494</strain>
    </source>
</reference>
<accession>A0A245ZEU1</accession>
<evidence type="ECO:0000313" key="1">
    <source>
        <dbReference type="EMBL" id="OWK28267.1"/>
    </source>
</evidence>
<protein>
    <submittedName>
        <fullName evidence="1">Uncharacterized protein</fullName>
    </submittedName>
</protein>
<organism evidence="1 2">
    <name type="scientific">Sphingomonas mucosissima</name>
    <dbReference type="NCBI Taxonomy" id="370959"/>
    <lineage>
        <taxon>Bacteria</taxon>
        <taxon>Pseudomonadati</taxon>
        <taxon>Pseudomonadota</taxon>
        <taxon>Alphaproteobacteria</taxon>
        <taxon>Sphingomonadales</taxon>
        <taxon>Sphingomonadaceae</taxon>
        <taxon>Sphingomonas</taxon>
    </lineage>
</organism>
<gene>
    <name evidence="1" type="ORF">SPMU_31230</name>
</gene>
<proteinExistence type="predicted"/>
<keyword evidence="2" id="KW-1185">Reference proteome</keyword>
<sequence>MRAVATAGQPIHVDGSGPGKTATLTRASAKMACRVALG</sequence>
<name>A0A245ZEU1_9SPHN</name>
<dbReference type="EMBL" id="NBBJ01000006">
    <property type="protein sequence ID" value="OWK28267.1"/>
    <property type="molecule type" value="Genomic_DNA"/>
</dbReference>